<evidence type="ECO:0000313" key="4">
    <source>
        <dbReference type="Proteomes" id="UP000824220"/>
    </source>
</evidence>
<name>A0A9D2H5H4_9MICO</name>
<dbReference type="AlphaFoldDB" id="A0A9D2H5H4"/>
<protein>
    <submittedName>
        <fullName evidence="3">Uncharacterized protein</fullName>
    </submittedName>
</protein>
<keyword evidence="2" id="KW-1133">Transmembrane helix</keyword>
<feature type="compositionally biased region" description="Basic and acidic residues" evidence="1">
    <location>
        <begin position="1"/>
        <end position="31"/>
    </location>
</feature>
<keyword evidence="2" id="KW-0812">Transmembrane</keyword>
<accession>A0A9D2H5H4</accession>
<evidence type="ECO:0000256" key="1">
    <source>
        <dbReference type="SAM" id="MobiDB-lite"/>
    </source>
</evidence>
<dbReference type="Proteomes" id="UP000824220">
    <property type="component" value="Unassembled WGS sequence"/>
</dbReference>
<feature type="region of interest" description="Disordered" evidence="1">
    <location>
        <begin position="129"/>
        <end position="162"/>
    </location>
</feature>
<keyword evidence="2" id="KW-0472">Membrane</keyword>
<dbReference type="EMBL" id="DXAM01000051">
    <property type="protein sequence ID" value="HJA03955.1"/>
    <property type="molecule type" value="Genomic_DNA"/>
</dbReference>
<comment type="caution">
    <text evidence="3">The sequence shown here is derived from an EMBL/GenBank/DDBJ whole genome shotgun (WGS) entry which is preliminary data.</text>
</comment>
<organism evidence="3 4">
    <name type="scientific">Candidatus Microbacterium stercoravium</name>
    <dbReference type="NCBI Taxonomy" id="2838697"/>
    <lineage>
        <taxon>Bacteria</taxon>
        <taxon>Bacillati</taxon>
        <taxon>Actinomycetota</taxon>
        <taxon>Actinomycetes</taxon>
        <taxon>Micrococcales</taxon>
        <taxon>Microbacteriaceae</taxon>
        <taxon>Microbacterium</taxon>
    </lineage>
</organism>
<feature type="region of interest" description="Disordered" evidence="1">
    <location>
        <begin position="1"/>
        <end position="94"/>
    </location>
</feature>
<feature type="compositionally biased region" description="Basic and acidic residues" evidence="1">
    <location>
        <begin position="130"/>
        <end position="141"/>
    </location>
</feature>
<feature type="transmembrane region" description="Helical" evidence="2">
    <location>
        <begin position="273"/>
        <end position="297"/>
    </location>
</feature>
<reference evidence="3" key="1">
    <citation type="journal article" date="2021" name="PeerJ">
        <title>Extensive microbial diversity within the chicken gut microbiome revealed by metagenomics and culture.</title>
        <authorList>
            <person name="Gilroy R."/>
            <person name="Ravi A."/>
            <person name="Getino M."/>
            <person name="Pursley I."/>
            <person name="Horton D.L."/>
            <person name="Alikhan N.F."/>
            <person name="Baker D."/>
            <person name="Gharbi K."/>
            <person name="Hall N."/>
            <person name="Watson M."/>
            <person name="Adriaenssens E.M."/>
            <person name="Foster-Nyarko E."/>
            <person name="Jarju S."/>
            <person name="Secka A."/>
            <person name="Antonio M."/>
            <person name="Oren A."/>
            <person name="Chaudhuri R.R."/>
            <person name="La Ragione R."/>
            <person name="Hildebrand F."/>
            <person name="Pallen M.J."/>
        </authorList>
    </citation>
    <scope>NUCLEOTIDE SEQUENCE</scope>
    <source>
        <strain evidence="3">ChiHjej8B7-3636</strain>
    </source>
</reference>
<evidence type="ECO:0000256" key="2">
    <source>
        <dbReference type="SAM" id="Phobius"/>
    </source>
</evidence>
<proteinExistence type="predicted"/>
<reference evidence="3" key="2">
    <citation type="submission" date="2021-04" db="EMBL/GenBank/DDBJ databases">
        <authorList>
            <person name="Gilroy R."/>
        </authorList>
    </citation>
    <scope>NUCLEOTIDE SEQUENCE</scope>
    <source>
        <strain evidence="3">ChiHjej8B7-3636</strain>
    </source>
</reference>
<sequence length="303" mass="31540">MSTSGEQEKRPLTRRELRELRARGIDPRETAVEPDPVAEPDLEPNTAAEPEAVPNDAPAETSASDVLAETPAAHGPNVVATSVPTGSDQPPLTRRELRRLRTNEMPIVEVDEDQDAPADPGVAINVITEVRTEPDDEKAAADTEVAPSPAADDGDEPTTTVIPALSPVFGAGVGESTWAPDEKATFEDILERRATTSPSSIIMTSSHRLADGIGSTGAARGTTDGRDIDSVLIDGELPPSSSPTPIAASAAISTQKAARDVIRPPAPEKGRSLLLALGITAGGLGILAIGALITLYFTGVFNQ</sequence>
<feature type="compositionally biased region" description="Polar residues" evidence="1">
    <location>
        <begin position="79"/>
        <end position="90"/>
    </location>
</feature>
<gene>
    <name evidence="3" type="ORF">H9800_03755</name>
</gene>
<evidence type="ECO:0000313" key="3">
    <source>
        <dbReference type="EMBL" id="HJA03955.1"/>
    </source>
</evidence>